<reference evidence="2" key="1">
    <citation type="journal article" date="2019" name="Int. J. Syst. Evol. Microbiol.">
        <title>The Global Catalogue of Microorganisms (GCM) 10K type strain sequencing project: providing services to taxonomists for standard genome sequencing and annotation.</title>
        <authorList>
            <consortium name="The Broad Institute Genomics Platform"/>
            <consortium name="The Broad Institute Genome Sequencing Center for Infectious Disease"/>
            <person name="Wu L."/>
            <person name="Ma J."/>
        </authorList>
    </citation>
    <scope>NUCLEOTIDE SEQUENCE [LARGE SCALE GENOMIC DNA]</scope>
    <source>
        <strain evidence="2">CGMCC 1.15287</strain>
    </source>
</reference>
<gene>
    <name evidence="1" type="ORF">GCM10007422_04000</name>
</gene>
<comment type="caution">
    <text evidence="1">The sequence shown here is derived from an EMBL/GenBank/DDBJ whole genome shotgun (WGS) entry which is preliminary data.</text>
</comment>
<organism evidence="1 2">
    <name type="scientific">Pedobacter zeae</name>
    <dbReference type="NCBI Taxonomy" id="1737356"/>
    <lineage>
        <taxon>Bacteria</taxon>
        <taxon>Pseudomonadati</taxon>
        <taxon>Bacteroidota</taxon>
        <taxon>Sphingobacteriia</taxon>
        <taxon>Sphingobacteriales</taxon>
        <taxon>Sphingobacteriaceae</taxon>
        <taxon>Pedobacter</taxon>
    </lineage>
</organism>
<evidence type="ECO:0000313" key="1">
    <source>
        <dbReference type="EMBL" id="GGG93893.1"/>
    </source>
</evidence>
<proteinExistence type="predicted"/>
<sequence>MKAAEKINKTHLDLDKTYTESLELRRGGFTFEQKFVQRKIGNRHKSAEEQGNGGEIIHSV</sequence>
<evidence type="ECO:0000313" key="2">
    <source>
        <dbReference type="Proteomes" id="UP000642938"/>
    </source>
</evidence>
<accession>A0ABQ1XHT1</accession>
<name>A0ABQ1XHT1_9SPHI</name>
<dbReference type="Proteomes" id="UP000642938">
    <property type="component" value="Unassembled WGS sequence"/>
</dbReference>
<dbReference type="EMBL" id="BMHZ01000001">
    <property type="protein sequence ID" value="GGG93893.1"/>
    <property type="molecule type" value="Genomic_DNA"/>
</dbReference>
<keyword evidence="2" id="KW-1185">Reference proteome</keyword>
<protein>
    <submittedName>
        <fullName evidence="1">Uncharacterized protein</fullName>
    </submittedName>
</protein>